<proteinExistence type="predicted"/>
<name>A0AA36AXK1_OCTVU</name>
<protein>
    <submittedName>
        <fullName evidence="1">Uncharacterized protein</fullName>
    </submittedName>
</protein>
<evidence type="ECO:0000313" key="2">
    <source>
        <dbReference type="Proteomes" id="UP001162480"/>
    </source>
</evidence>
<organism evidence="1 2">
    <name type="scientific">Octopus vulgaris</name>
    <name type="common">Common octopus</name>
    <dbReference type="NCBI Taxonomy" id="6645"/>
    <lineage>
        <taxon>Eukaryota</taxon>
        <taxon>Metazoa</taxon>
        <taxon>Spiralia</taxon>
        <taxon>Lophotrochozoa</taxon>
        <taxon>Mollusca</taxon>
        <taxon>Cephalopoda</taxon>
        <taxon>Coleoidea</taxon>
        <taxon>Octopodiformes</taxon>
        <taxon>Octopoda</taxon>
        <taxon>Incirrata</taxon>
        <taxon>Octopodidae</taxon>
        <taxon>Octopus</taxon>
    </lineage>
</organism>
<gene>
    <name evidence="1" type="ORF">OCTVUL_1B010091</name>
</gene>
<dbReference type="Proteomes" id="UP001162480">
    <property type="component" value="Chromosome 5"/>
</dbReference>
<reference evidence="1" key="1">
    <citation type="submission" date="2023-08" db="EMBL/GenBank/DDBJ databases">
        <authorList>
            <person name="Alioto T."/>
            <person name="Alioto T."/>
            <person name="Gomez Garrido J."/>
        </authorList>
    </citation>
    <scope>NUCLEOTIDE SEQUENCE</scope>
</reference>
<dbReference type="EMBL" id="OX597818">
    <property type="protein sequence ID" value="CAI9723493.1"/>
    <property type="molecule type" value="Genomic_DNA"/>
</dbReference>
<accession>A0AA36AXK1</accession>
<keyword evidence="2" id="KW-1185">Reference proteome</keyword>
<sequence length="157" mass="17519">MYGSIRILTTDEKLTRFKRQVADMRVAEYRALMALSRKITCTQVACGLVDIDKRSKRQTGDVKIAEYQAWLGLSGTVPPGCVEVACGVVDINASGKRTSSDQRIAELRALKAMSKVAGHGQYDFAEIAPCKRTPYQHSMAMYSISYRDAMYILSKRI</sequence>
<evidence type="ECO:0000313" key="1">
    <source>
        <dbReference type="EMBL" id="CAI9723493.1"/>
    </source>
</evidence>
<dbReference type="AlphaFoldDB" id="A0AA36AXK1"/>